<feature type="domain" description="F-box" evidence="2">
    <location>
        <begin position="2"/>
        <end position="48"/>
    </location>
</feature>
<dbReference type="InterPro" id="IPR006553">
    <property type="entry name" value="Leu-rich_rpt_Cys-con_subtyp"/>
</dbReference>
<accession>A0A8X6EX61</accession>
<dbReference type="SMART" id="SM00367">
    <property type="entry name" value="LRR_CC"/>
    <property type="match status" value="4"/>
</dbReference>
<dbReference type="InterPro" id="IPR032675">
    <property type="entry name" value="LRR_dom_sf"/>
</dbReference>
<reference evidence="3" key="1">
    <citation type="submission" date="2020-07" db="EMBL/GenBank/DDBJ databases">
        <title>Multicomponent nature underlies the extraordinary mechanical properties of spider dragline silk.</title>
        <authorList>
            <person name="Kono N."/>
            <person name="Nakamura H."/>
            <person name="Mori M."/>
            <person name="Yoshida Y."/>
            <person name="Ohtoshi R."/>
            <person name="Malay A.D."/>
            <person name="Moran D.A.P."/>
            <person name="Tomita M."/>
            <person name="Numata K."/>
            <person name="Arakawa K."/>
        </authorList>
    </citation>
    <scope>NUCLEOTIDE SEQUENCE</scope>
</reference>
<evidence type="ECO:0000313" key="3">
    <source>
        <dbReference type="EMBL" id="GFQ64793.1"/>
    </source>
</evidence>
<name>A0A8X6EX61_TRICU</name>
<comment type="caution">
    <text evidence="3">The sequence shown here is derived from an EMBL/GenBank/DDBJ whole genome shotgun (WGS) entry which is preliminary data.</text>
</comment>
<keyword evidence="1" id="KW-0833">Ubl conjugation pathway</keyword>
<proteinExistence type="predicted"/>
<dbReference type="GO" id="GO:0019005">
    <property type="term" value="C:SCF ubiquitin ligase complex"/>
    <property type="evidence" value="ECO:0007669"/>
    <property type="project" value="TreeGrafter"/>
</dbReference>
<dbReference type="SUPFAM" id="SSF81383">
    <property type="entry name" value="F-box domain"/>
    <property type="match status" value="1"/>
</dbReference>
<dbReference type="Pfam" id="PF12937">
    <property type="entry name" value="F-box-like"/>
    <property type="match status" value="1"/>
</dbReference>
<protein>
    <submittedName>
        <fullName evidence="3">Leucine-rich repeat-containing protein</fullName>
    </submittedName>
</protein>
<dbReference type="InterPro" id="IPR036047">
    <property type="entry name" value="F-box-like_dom_sf"/>
</dbReference>
<evidence type="ECO:0000256" key="1">
    <source>
        <dbReference type="ARBA" id="ARBA00022786"/>
    </source>
</evidence>
<evidence type="ECO:0000313" key="4">
    <source>
        <dbReference type="Proteomes" id="UP000887116"/>
    </source>
</evidence>
<dbReference type="EMBL" id="BMAO01020058">
    <property type="protein sequence ID" value="GFQ64793.1"/>
    <property type="molecule type" value="Genomic_DNA"/>
</dbReference>
<keyword evidence="4" id="KW-1185">Reference proteome</keyword>
<evidence type="ECO:0000259" key="2">
    <source>
        <dbReference type="PROSITE" id="PS50181"/>
    </source>
</evidence>
<dbReference type="SMART" id="SM00256">
    <property type="entry name" value="FBOX"/>
    <property type="match status" value="1"/>
</dbReference>
<dbReference type="GO" id="GO:0031146">
    <property type="term" value="P:SCF-dependent proteasomal ubiquitin-dependent protein catabolic process"/>
    <property type="evidence" value="ECO:0007669"/>
    <property type="project" value="TreeGrafter"/>
</dbReference>
<dbReference type="AlphaFoldDB" id="A0A8X6EX61"/>
<organism evidence="3 4">
    <name type="scientific">Trichonephila clavata</name>
    <name type="common">Joro spider</name>
    <name type="synonym">Nephila clavata</name>
    <dbReference type="NCBI Taxonomy" id="2740835"/>
    <lineage>
        <taxon>Eukaryota</taxon>
        <taxon>Metazoa</taxon>
        <taxon>Ecdysozoa</taxon>
        <taxon>Arthropoda</taxon>
        <taxon>Chelicerata</taxon>
        <taxon>Arachnida</taxon>
        <taxon>Araneae</taxon>
        <taxon>Araneomorphae</taxon>
        <taxon>Entelegynae</taxon>
        <taxon>Araneoidea</taxon>
        <taxon>Nephilidae</taxon>
        <taxon>Trichonephila</taxon>
    </lineage>
</organism>
<dbReference type="Gene3D" id="3.80.10.10">
    <property type="entry name" value="Ribonuclease Inhibitor"/>
    <property type="match status" value="3"/>
</dbReference>
<sequence length="544" mass="62115">MAIHISSLPEEVLIQIFQSLTVHQRLIVSLVCKKWLHAMECHELLRDIEIKFLKEIEKPVALFSHMTRRFQCFSFSEITINKSIVEFLKQYSKQLIKLTFKNCEICPKYESEFQDEILHCDNLKCLSIVNSKVISLFPYLPNVTDVTLYLYPGVTDFIIFKLNKTLSNLESLSLNGFVLSNEVAYKSHKICEERIETDPSNQALSFEGLKKCIEKHSRTLKEINFVQLMLSSEFVLNIAEIKGLKLKRMTFPSYSFPFLIEKFCVTQSSLTYLDFSNSSKVTDEAILAVCKCLPNLETLILKNNHEIGDCISQILQLQHLTQLHITYCRKISQQRFCNAVSNLKTFKLKYLKLVCTEITDDSLFKLLMCNPNIEHLSITLSNISNKTLNMVSKTLIHLKTLKLCECRKISDSGLTGRYQCFPGPVCSAPLSNLKNLRMLTLIQIPLITNMGCANAIQFPKLECLILSRFEGFPFKNKFEEILRRQNPCLHSICISNYDIRHTSSLVEAIDSWPSASLSIIRSGHLGPRVVHPGARIGAQGPKLA</sequence>
<dbReference type="InterPro" id="IPR001810">
    <property type="entry name" value="F-box_dom"/>
</dbReference>
<dbReference type="PANTHER" id="PTHR13318">
    <property type="entry name" value="PARTNER OF PAIRED, ISOFORM B-RELATED"/>
    <property type="match status" value="1"/>
</dbReference>
<dbReference type="Proteomes" id="UP000887116">
    <property type="component" value="Unassembled WGS sequence"/>
</dbReference>
<dbReference type="PROSITE" id="PS50181">
    <property type="entry name" value="FBOX"/>
    <property type="match status" value="1"/>
</dbReference>
<dbReference type="OrthoDB" id="27842at2759"/>
<gene>
    <name evidence="3" type="primary">APICC_03107</name>
    <name evidence="3" type="ORF">TNCT_356451</name>
</gene>
<dbReference type="SUPFAM" id="SSF52047">
    <property type="entry name" value="RNI-like"/>
    <property type="match status" value="1"/>
</dbReference>